<feature type="domain" description="PhoU" evidence="9">
    <location>
        <begin position="26"/>
        <end position="112"/>
    </location>
</feature>
<dbReference type="PANTHER" id="PTHR42930">
    <property type="entry name" value="PHOSPHATE-SPECIFIC TRANSPORT SYSTEM ACCESSORY PROTEIN PHOU"/>
    <property type="match status" value="1"/>
</dbReference>
<organism evidence="10 11">
    <name type="scientific">Marinospirillum alkaliphilum DSM 21637</name>
    <dbReference type="NCBI Taxonomy" id="1122209"/>
    <lineage>
        <taxon>Bacteria</taxon>
        <taxon>Pseudomonadati</taxon>
        <taxon>Pseudomonadota</taxon>
        <taxon>Gammaproteobacteria</taxon>
        <taxon>Oceanospirillales</taxon>
        <taxon>Oceanospirillaceae</taxon>
        <taxon>Marinospirillum</taxon>
    </lineage>
</organism>
<evidence type="ECO:0000256" key="6">
    <source>
        <dbReference type="ARBA" id="ARBA00022592"/>
    </source>
</evidence>
<evidence type="ECO:0000256" key="2">
    <source>
        <dbReference type="ARBA" id="ARBA00008107"/>
    </source>
</evidence>
<gene>
    <name evidence="10" type="ORF">SAMN02745752_01416</name>
</gene>
<dbReference type="GO" id="GO:0030643">
    <property type="term" value="P:intracellular phosphate ion homeostasis"/>
    <property type="evidence" value="ECO:0007669"/>
    <property type="project" value="InterPro"/>
</dbReference>
<dbReference type="OrthoDB" id="9814256at2"/>
<comment type="subcellular location">
    <subcellularLocation>
        <location evidence="1 8">Cytoplasm</location>
    </subcellularLocation>
</comment>
<dbReference type="NCBIfam" id="TIGR02135">
    <property type="entry name" value="phoU_full"/>
    <property type="match status" value="1"/>
</dbReference>
<keyword evidence="4 8" id="KW-0813">Transport</keyword>
<dbReference type="AlphaFoldDB" id="A0A1K1WJX0"/>
<dbReference type="SUPFAM" id="SSF109755">
    <property type="entry name" value="PhoU-like"/>
    <property type="match status" value="1"/>
</dbReference>
<dbReference type="Pfam" id="PF01895">
    <property type="entry name" value="PhoU"/>
    <property type="match status" value="2"/>
</dbReference>
<dbReference type="InterPro" id="IPR026022">
    <property type="entry name" value="PhoU_dom"/>
</dbReference>
<evidence type="ECO:0000256" key="4">
    <source>
        <dbReference type="ARBA" id="ARBA00022448"/>
    </source>
</evidence>
<evidence type="ECO:0000256" key="3">
    <source>
        <dbReference type="ARBA" id="ARBA00011738"/>
    </source>
</evidence>
<dbReference type="InterPro" id="IPR038078">
    <property type="entry name" value="PhoU-like_sf"/>
</dbReference>
<keyword evidence="11" id="KW-1185">Reference proteome</keyword>
<evidence type="ECO:0000256" key="1">
    <source>
        <dbReference type="ARBA" id="ARBA00004496"/>
    </source>
</evidence>
<dbReference type="Gene3D" id="1.20.58.220">
    <property type="entry name" value="Phosphate transport system protein phou homolog 2, domain 2"/>
    <property type="match status" value="2"/>
</dbReference>
<dbReference type="FunFam" id="1.20.58.220:FF:000004">
    <property type="entry name" value="Phosphate-specific transport system accessory protein PhoU"/>
    <property type="match status" value="1"/>
</dbReference>
<dbReference type="STRING" id="1122209.SAMN02745752_01416"/>
<evidence type="ECO:0000313" key="11">
    <source>
        <dbReference type="Proteomes" id="UP000182350"/>
    </source>
</evidence>
<dbReference type="GO" id="GO:0005737">
    <property type="term" value="C:cytoplasm"/>
    <property type="evidence" value="ECO:0007669"/>
    <property type="project" value="UniProtKB-SubCell"/>
</dbReference>
<comment type="similarity">
    <text evidence="2 8">Belongs to the PhoU family.</text>
</comment>
<accession>A0A1K1WJX0</accession>
<comment type="subunit">
    <text evidence="3 8">Homodimer.</text>
</comment>
<dbReference type="PANTHER" id="PTHR42930:SF3">
    <property type="entry name" value="PHOSPHATE-SPECIFIC TRANSPORT SYSTEM ACCESSORY PROTEIN PHOU"/>
    <property type="match status" value="1"/>
</dbReference>
<evidence type="ECO:0000256" key="7">
    <source>
        <dbReference type="ARBA" id="ARBA00056181"/>
    </source>
</evidence>
<proteinExistence type="inferred from homology"/>
<reference evidence="10 11" key="1">
    <citation type="submission" date="2016-11" db="EMBL/GenBank/DDBJ databases">
        <authorList>
            <person name="Jaros S."/>
            <person name="Januszkiewicz K."/>
            <person name="Wedrychowicz H."/>
        </authorList>
    </citation>
    <scope>NUCLEOTIDE SEQUENCE [LARGE SCALE GENOMIC DNA]</scope>
    <source>
        <strain evidence="10 11">DSM 21637</strain>
    </source>
</reference>
<evidence type="ECO:0000313" key="10">
    <source>
        <dbReference type="EMBL" id="SFX37696.1"/>
    </source>
</evidence>
<evidence type="ECO:0000259" key="9">
    <source>
        <dbReference type="Pfam" id="PF01895"/>
    </source>
</evidence>
<dbReference type="Proteomes" id="UP000182350">
    <property type="component" value="Unassembled WGS sequence"/>
</dbReference>
<feature type="domain" description="PhoU" evidence="9">
    <location>
        <begin position="133"/>
        <end position="214"/>
    </location>
</feature>
<name>A0A1K1WJX0_9GAMM</name>
<dbReference type="InterPro" id="IPR028366">
    <property type="entry name" value="PhoU"/>
</dbReference>
<keyword evidence="5 8" id="KW-0963">Cytoplasm</keyword>
<keyword evidence="6 8" id="KW-0592">Phosphate transport</keyword>
<sequence length="242" mass="27563">MSTQRIDGHISQRFDEEMEGIVSDLLAMGELVTEQTESALFAFIRGDVALAQDVISKDTRINELELEIDDHCIQILARRQPAAGDLRAVVAIMKAIKDLERIGDQAKRIARIAVKLADADERYQKQYGEFELIGSHVISMLQNTLQAFREMDADKALAAALQDKSIDSDYEAILRQNMTYMMEDPRNITRIVEMTWVGRAIERIGDHARNVCEYTIYLVQGLDVRHKDDDQLQAIVQSRPKR</sequence>
<comment type="function">
    <text evidence="7 8">Plays a role in the regulation of phosphate uptake.</text>
</comment>
<dbReference type="RefSeq" id="WP_072325663.1">
    <property type="nucleotide sequence ID" value="NZ_FPJW01000004.1"/>
</dbReference>
<dbReference type="GO" id="GO:0045936">
    <property type="term" value="P:negative regulation of phosphate metabolic process"/>
    <property type="evidence" value="ECO:0007669"/>
    <property type="project" value="InterPro"/>
</dbReference>
<dbReference type="GO" id="GO:0006817">
    <property type="term" value="P:phosphate ion transport"/>
    <property type="evidence" value="ECO:0007669"/>
    <property type="project" value="UniProtKB-KW"/>
</dbReference>
<dbReference type="EMBL" id="FPJW01000004">
    <property type="protein sequence ID" value="SFX37696.1"/>
    <property type="molecule type" value="Genomic_DNA"/>
</dbReference>
<dbReference type="PIRSF" id="PIRSF003107">
    <property type="entry name" value="PhoU"/>
    <property type="match status" value="1"/>
</dbReference>
<evidence type="ECO:0000256" key="5">
    <source>
        <dbReference type="ARBA" id="ARBA00022490"/>
    </source>
</evidence>
<protein>
    <recommendedName>
        <fullName evidence="8">Phosphate-specific transport system accessory protein PhoU</fullName>
    </recommendedName>
</protein>
<evidence type="ECO:0000256" key="8">
    <source>
        <dbReference type="PIRNR" id="PIRNR003107"/>
    </source>
</evidence>